<dbReference type="KEGG" id="falb:HYN59_10555"/>
<dbReference type="AlphaFoldDB" id="A0A2S1QYS4"/>
<name>A0A2S1QYS4_9FLAO</name>
<dbReference type="GO" id="GO:0016853">
    <property type="term" value="F:isomerase activity"/>
    <property type="evidence" value="ECO:0007669"/>
    <property type="project" value="UniProtKB-KW"/>
</dbReference>
<dbReference type="Proteomes" id="UP000244929">
    <property type="component" value="Chromosome"/>
</dbReference>
<dbReference type="InterPro" id="IPR023214">
    <property type="entry name" value="HAD_sf"/>
</dbReference>
<dbReference type="OrthoDB" id="954467at2"/>
<gene>
    <name evidence="1" type="ORF">HYN59_10555</name>
</gene>
<dbReference type="InterPro" id="IPR036412">
    <property type="entry name" value="HAD-like_sf"/>
</dbReference>
<dbReference type="EMBL" id="CP029186">
    <property type="protein sequence ID" value="AWH85524.1"/>
    <property type="molecule type" value="Genomic_DNA"/>
</dbReference>
<dbReference type="SUPFAM" id="SSF56784">
    <property type="entry name" value="HAD-like"/>
    <property type="match status" value="1"/>
</dbReference>
<organism evidence="1 2">
    <name type="scientific">Flavobacterium album</name>
    <dbReference type="NCBI Taxonomy" id="2175091"/>
    <lineage>
        <taxon>Bacteria</taxon>
        <taxon>Pseudomonadati</taxon>
        <taxon>Bacteroidota</taxon>
        <taxon>Flavobacteriia</taxon>
        <taxon>Flavobacteriales</taxon>
        <taxon>Flavobacteriaceae</taxon>
        <taxon>Flavobacterium</taxon>
    </lineage>
</organism>
<protein>
    <submittedName>
        <fullName evidence="1">Phosphoheptose isomerase</fullName>
    </submittedName>
</protein>
<evidence type="ECO:0000313" key="1">
    <source>
        <dbReference type="EMBL" id="AWH85524.1"/>
    </source>
</evidence>
<dbReference type="Pfam" id="PF24694">
    <property type="entry name" value="LNS2_PITM1-3"/>
    <property type="match status" value="1"/>
</dbReference>
<evidence type="ECO:0000313" key="2">
    <source>
        <dbReference type="Proteomes" id="UP000244929"/>
    </source>
</evidence>
<reference evidence="1 2" key="1">
    <citation type="submission" date="2018-04" db="EMBL/GenBank/DDBJ databases">
        <title>Genome sequencing of Flavobacterium sp. HYN0059.</title>
        <authorList>
            <person name="Yi H."/>
            <person name="Baek C."/>
        </authorList>
    </citation>
    <scope>NUCLEOTIDE SEQUENCE [LARGE SCALE GENOMIC DNA]</scope>
    <source>
        <strain evidence="1 2">HYN0059</strain>
    </source>
</reference>
<accession>A0A2S1QYS4</accession>
<keyword evidence="1" id="KW-0413">Isomerase</keyword>
<sequence length="150" mass="17500">MNTEDIDKNLQPITENGEHLSPILPLGIKNYLIDIDGTICDDIPNEEPERMVTAAVYPDALETLNRWYDEGHVIYFFTSRTEAHREITETWLKKFGFKYHGMLMGKPRGGNYHWIDNHLVKATRYRGKFTDLVEKEVTIQVFDDGKHDED</sequence>
<dbReference type="Gene3D" id="3.40.50.1000">
    <property type="entry name" value="HAD superfamily/HAD-like"/>
    <property type="match status" value="1"/>
</dbReference>
<dbReference type="RefSeq" id="WP_108778226.1">
    <property type="nucleotide sequence ID" value="NZ_CP029186.1"/>
</dbReference>
<proteinExistence type="predicted"/>
<keyword evidence="2" id="KW-1185">Reference proteome</keyword>